<evidence type="ECO:0000256" key="5">
    <source>
        <dbReference type="ARBA" id="ARBA00022989"/>
    </source>
</evidence>
<keyword evidence="6 7" id="KW-0472">Membrane</keyword>
<protein>
    <submittedName>
        <fullName evidence="8">Oligosaccharide flippase family protein</fullName>
    </submittedName>
</protein>
<dbReference type="PANTHER" id="PTHR30250:SF10">
    <property type="entry name" value="LIPOPOLYSACCHARIDE BIOSYNTHESIS PROTEIN WZXC"/>
    <property type="match status" value="1"/>
</dbReference>
<evidence type="ECO:0000256" key="6">
    <source>
        <dbReference type="ARBA" id="ARBA00023136"/>
    </source>
</evidence>
<feature type="transmembrane region" description="Helical" evidence="7">
    <location>
        <begin position="104"/>
        <end position="122"/>
    </location>
</feature>
<keyword evidence="3" id="KW-1003">Cell membrane</keyword>
<dbReference type="AlphaFoldDB" id="A0A853IX24"/>
<keyword evidence="5 7" id="KW-1133">Transmembrane helix</keyword>
<dbReference type="RefSeq" id="WP_180549208.1">
    <property type="nucleotide sequence ID" value="NZ_DAIPTI010000013.1"/>
</dbReference>
<name>A0A853IX24_9BURK</name>
<feature type="transmembrane region" description="Helical" evidence="7">
    <location>
        <begin position="288"/>
        <end position="309"/>
    </location>
</feature>
<dbReference type="GO" id="GO:0005886">
    <property type="term" value="C:plasma membrane"/>
    <property type="evidence" value="ECO:0007669"/>
    <property type="project" value="UniProtKB-SubCell"/>
</dbReference>
<evidence type="ECO:0000256" key="7">
    <source>
        <dbReference type="SAM" id="Phobius"/>
    </source>
</evidence>
<feature type="transmembrane region" description="Helical" evidence="7">
    <location>
        <begin position="381"/>
        <end position="399"/>
    </location>
</feature>
<feature type="transmembrane region" description="Helical" evidence="7">
    <location>
        <begin position="70"/>
        <end position="92"/>
    </location>
</feature>
<feature type="transmembrane region" description="Helical" evidence="7">
    <location>
        <begin position="134"/>
        <end position="153"/>
    </location>
</feature>
<feature type="transmembrane region" description="Helical" evidence="7">
    <location>
        <begin position="329"/>
        <end position="349"/>
    </location>
</feature>
<accession>A0A853IX24</accession>
<feature type="transmembrane region" description="Helical" evidence="7">
    <location>
        <begin position="356"/>
        <end position="375"/>
    </location>
</feature>
<dbReference type="Pfam" id="PF13440">
    <property type="entry name" value="Polysacc_synt_3"/>
    <property type="match status" value="1"/>
</dbReference>
<evidence type="ECO:0000313" key="9">
    <source>
        <dbReference type="Proteomes" id="UP000589716"/>
    </source>
</evidence>
<proteinExistence type="inferred from homology"/>
<evidence type="ECO:0000256" key="1">
    <source>
        <dbReference type="ARBA" id="ARBA00004651"/>
    </source>
</evidence>
<dbReference type="EMBL" id="JACCKX010000001">
    <property type="protein sequence ID" value="NZA00649.1"/>
    <property type="molecule type" value="Genomic_DNA"/>
</dbReference>
<feature type="transmembrane region" description="Helical" evidence="7">
    <location>
        <begin position="37"/>
        <end position="58"/>
    </location>
</feature>
<comment type="similarity">
    <text evidence="2">Belongs to the polysaccharide synthase family.</text>
</comment>
<gene>
    <name evidence="8" type="ORF">H0I39_00575</name>
</gene>
<evidence type="ECO:0000256" key="4">
    <source>
        <dbReference type="ARBA" id="ARBA00022692"/>
    </source>
</evidence>
<keyword evidence="9" id="KW-1185">Reference proteome</keyword>
<evidence type="ECO:0000256" key="2">
    <source>
        <dbReference type="ARBA" id="ARBA00007430"/>
    </source>
</evidence>
<evidence type="ECO:0000313" key="8">
    <source>
        <dbReference type="EMBL" id="NZA00649.1"/>
    </source>
</evidence>
<reference evidence="8 9" key="1">
    <citation type="submission" date="2020-07" db="EMBL/GenBank/DDBJ databases">
        <authorList>
            <person name="Maaloum M."/>
        </authorList>
    </citation>
    <scope>NUCLEOTIDE SEQUENCE [LARGE SCALE GENOMIC DNA]</scope>
    <source>
        <strain evidence="8 9">GCS-AN-3</strain>
    </source>
</reference>
<organism evidence="8 9">
    <name type="scientific">Ottowia beijingensis</name>
    <dbReference type="NCBI Taxonomy" id="1207057"/>
    <lineage>
        <taxon>Bacteria</taxon>
        <taxon>Pseudomonadati</taxon>
        <taxon>Pseudomonadota</taxon>
        <taxon>Betaproteobacteria</taxon>
        <taxon>Burkholderiales</taxon>
        <taxon>Comamonadaceae</taxon>
        <taxon>Ottowia</taxon>
    </lineage>
</organism>
<dbReference type="Proteomes" id="UP000589716">
    <property type="component" value="Unassembled WGS sequence"/>
</dbReference>
<comment type="subcellular location">
    <subcellularLocation>
        <location evidence="1">Cell membrane</location>
        <topology evidence="1">Multi-pass membrane protein</topology>
    </subcellularLocation>
</comment>
<feature type="transmembrane region" description="Helical" evidence="7">
    <location>
        <begin position="165"/>
        <end position="184"/>
    </location>
</feature>
<keyword evidence="4 7" id="KW-0812">Transmembrane</keyword>
<comment type="caution">
    <text evidence="8">The sequence shown here is derived from an EMBL/GenBank/DDBJ whole genome shotgun (WGS) entry which is preliminary data.</text>
</comment>
<dbReference type="PANTHER" id="PTHR30250">
    <property type="entry name" value="PST FAMILY PREDICTED COLANIC ACID TRANSPORTER"/>
    <property type="match status" value="1"/>
</dbReference>
<sequence>MLRATFTLLTGGALAQLVPLLLGPVLARLFSPEAFGLFTAFATIAAAIAVVACARYEYALPMARDEAEAAALLALALRIWVGVAAFSLPLAWGLHAAGRLPVAWALPLSVAATGLLQLLMMWSNRAEAYGALAASRFVQYAGAALLQVALGWWLWRGSAAGADAAWALVLGPVIAVALAAPLLARTAPAGGWSALWRVPGHAMRSVARRYRDFPLLNTPHAFLGTLQDALAVALLIAWSGEAAAGFWGLALRYLKAPATLVGTAVSQALYPRLTQSTPAEAQRAVRQVMALLGALALVLMLVLLLVGPWLFATVFGAQWRDAGELARALAPYIAAHFVAAPLAVVTMAWQSQRWAFRLALVGQAVFLLCLAWGLWTGGLLRGAWAVSAGMVLYFGYYFWRLANWPSIPARAVAAAEGGA</sequence>
<evidence type="ECO:0000256" key="3">
    <source>
        <dbReference type="ARBA" id="ARBA00022475"/>
    </source>
</evidence>
<dbReference type="InterPro" id="IPR050833">
    <property type="entry name" value="Poly_Biosynth_Transport"/>
</dbReference>